<name>A0A183KUS7_9TREM</name>
<accession>A0A183KUS7</accession>
<dbReference type="WBParaSite" id="SCUD_0001882201-mRNA-1">
    <property type="protein sequence ID" value="SCUD_0001882201-mRNA-1"/>
    <property type="gene ID" value="SCUD_0001882201"/>
</dbReference>
<protein>
    <submittedName>
        <fullName evidence="1 3">Uncharacterized protein</fullName>
    </submittedName>
</protein>
<reference evidence="3" key="1">
    <citation type="submission" date="2016-06" db="UniProtKB">
        <authorList>
            <consortium name="WormBaseParasite"/>
        </authorList>
    </citation>
    <scope>IDENTIFICATION</scope>
</reference>
<dbReference type="EMBL" id="UZAK01041561">
    <property type="protein sequence ID" value="VDP67109.1"/>
    <property type="molecule type" value="Genomic_DNA"/>
</dbReference>
<evidence type="ECO:0000313" key="3">
    <source>
        <dbReference type="WBParaSite" id="SCUD_0001882201-mRNA-1"/>
    </source>
</evidence>
<dbReference type="AlphaFoldDB" id="A0A183KUS7"/>
<dbReference type="Proteomes" id="UP000279833">
    <property type="component" value="Unassembled WGS sequence"/>
</dbReference>
<gene>
    <name evidence="1" type="ORF">SCUD_LOCUS18819</name>
</gene>
<proteinExistence type="predicted"/>
<reference evidence="1 2" key="2">
    <citation type="submission" date="2018-11" db="EMBL/GenBank/DDBJ databases">
        <authorList>
            <consortium name="Pathogen Informatics"/>
        </authorList>
    </citation>
    <scope>NUCLEOTIDE SEQUENCE [LARGE SCALE GENOMIC DNA]</scope>
    <source>
        <strain evidence="1">Dakar</strain>
        <strain evidence="2">Dakar, Senegal</strain>
    </source>
</reference>
<evidence type="ECO:0000313" key="2">
    <source>
        <dbReference type="Proteomes" id="UP000279833"/>
    </source>
</evidence>
<sequence>MILINKLVHSTLSCNTSRKRIFTLLKLSLMMSTTTRTTTTWMTTVK</sequence>
<organism evidence="3">
    <name type="scientific">Schistosoma curassoni</name>
    <dbReference type="NCBI Taxonomy" id="6186"/>
    <lineage>
        <taxon>Eukaryota</taxon>
        <taxon>Metazoa</taxon>
        <taxon>Spiralia</taxon>
        <taxon>Lophotrochozoa</taxon>
        <taxon>Platyhelminthes</taxon>
        <taxon>Trematoda</taxon>
        <taxon>Digenea</taxon>
        <taxon>Strigeidida</taxon>
        <taxon>Schistosomatoidea</taxon>
        <taxon>Schistosomatidae</taxon>
        <taxon>Schistosoma</taxon>
    </lineage>
</organism>
<keyword evidence="2" id="KW-1185">Reference proteome</keyword>
<evidence type="ECO:0000313" key="1">
    <source>
        <dbReference type="EMBL" id="VDP67109.1"/>
    </source>
</evidence>